<sequence length="148" mass="17234">MKKLINLIFFLSVILIGCQQDTTEKNLDENSTKERVYSSNWDGTPVIVIKRNENGTNEKIREITDTEEVATLINELKNADWEENVVVDISPPDYTFTWNSFKHSVWINEEYEYKRIELKIDGQSNWGTLSKKSSEIVYEILIGVDIQK</sequence>
<dbReference type="RefSeq" id="WP_204414877.1">
    <property type="nucleotide sequence ID" value="NZ_JAFBED010000003.1"/>
</dbReference>
<proteinExistence type="predicted"/>
<name>A0ABS2NYK0_9BACI</name>
<protein>
    <recommendedName>
        <fullName evidence="3">Lipoprotein</fullName>
    </recommendedName>
</protein>
<accession>A0ABS2NYK0</accession>
<evidence type="ECO:0000313" key="2">
    <source>
        <dbReference type="Proteomes" id="UP000737402"/>
    </source>
</evidence>
<evidence type="ECO:0008006" key="3">
    <source>
        <dbReference type="Google" id="ProtNLM"/>
    </source>
</evidence>
<keyword evidence="2" id="KW-1185">Reference proteome</keyword>
<dbReference type="Proteomes" id="UP000737402">
    <property type="component" value="Unassembled WGS sequence"/>
</dbReference>
<dbReference type="EMBL" id="JAFBED010000003">
    <property type="protein sequence ID" value="MBM7619689.1"/>
    <property type="molecule type" value="Genomic_DNA"/>
</dbReference>
<reference evidence="1 2" key="1">
    <citation type="submission" date="2021-01" db="EMBL/GenBank/DDBJ databases">
        <title>Genomic Encyclopedia of Type Strains, Phase IV (KMG-IV): sequencing the most valuable type-strain genomes for metagenomic binning, comparative biology and taxonomic classification.</title>
        <authorList>
            <person name="Goeker M."/>
        </authorList>
    </citation>
    <scope>NUCLEOTIDE SEQUENCE [LARGE SCALE GENOMIC DNA]</scope>
    <source>
        <strain evidence="1 2">DSM 25879</strain>
    </source>
</reference>
<gene>
    <name evidence="1" type="ORF">JOC95_001541</name>
</gene>
<dbReference type="PROSITE" id="PS51257">
    <property type="entry name" value="PROKAR_LIPOPROTEIN"/>
    <property type="match status" value="1"/>
</dbReference>
<comment type="caution">
    <text evidence="1">The sequence shown here is derived from an EMBL/GenBank/DDBJ whole genome shotgun (WGS) entry which is preliminary data.</text>
</comment>
<organism evidence="1 2">
    <name type="scientific">Sutcliffiella tianshenii</name>
    <dbReference type="NCBI Taxonomy" id="1463404"/>
    <lineage>
        <taxon>Bacteria</taxon>
        <taxon>Bacillati</taxon>
        <taxon>Bacillota</taxon>
        <taxon>Bacilli</taxon>
        <taxon>Bacillales</taxon>
        <taxon>Bacillaceae</taxon>
        <taxon>Sutcliffiella</taxon>
    </lineage>
</organism>
<evidence type="ECO:0000313" key="1">
    <source>
        <dbReference type="EMBL" id="MBM7619689.1"/>
    </source>
</evidence>